<dbReference type="Proteomes" id="UP000013840">
    <property type="component" value="Unassembled WGS sequence"/>
</dbReference>
<sequence>MEETGLKRALYDLVYKILKDMLSEAIKLSVERFDLEKDMFDRKEIARRNSMSMSTAERDLFSDPRMIAIERKKKNGKCYYDAEKAKKVCKEIIDGWDG</sequence>
<comment type="caution">
    <text evidence="1">The sequence shown here is derived from an EMBL/GenBank/DDBJ whole genome shotgun (WGS) entry which is preliminary data.</text>
</comment>
<protein>
    <submittedName>
        <fullName evidence="1">Uncharacterized protein</fullName>
    </submittedName>
</protein>
<dbReference type="STRING" id="317735.RU98_GL002210"/>
<dbReference type="EMBL" id="AJAU01000017">
    <property type="protein sequence ID" value="EOL45768.1"/>
    <property type="molecule type" value="Genomic_DNA"/>
</dbReference>
<reference evidence="1 2" key="1">
    <citation type="submission" date="2013-02" db="EMBL/GenBank/DDBJ databases">
        <title>The Genome Sequence of Enterococcus caccae BAA-1240.</title>
        <authorList>
            <consortium name="The Broad Institute Genome Sequencing Platform"/>
            <consortium name="The Broad Institute Genome Sequencing Center for Infectious Disease"/>
            <person name="Earl A.M."/>
            <person name="Gilmore M.S."/>
            <person name="Lebreton F."/>
            <person name="Walker B."/>
            <person name="Young S.K."/>
            <person name="Zeng Q."/>
            <person name="Gargeya S."/>
            <person name="Fitzgerald M."/>
            <person name="Haas B."/>
            <person name="Abouelleil A."/>
            <person name="Alvarado L."/>
            <person name="Arachchi H.M."/>
            <person name="Berlin A.M."/>
            <person name="Chapman S.B."/>
            <person name="Dewar J."/>
            <person name="Goldberg J."/>
            <person name="Griggs A."/>
            <person name="Gujja S."/>
            <person name="Hansen M."/>
            <person name="Howarth C."/>
            <person name="Imamovic A."/>
            <person name="Larimer J."/>
            <person name="McCowan C."/>
            <person name="Murphy C."/>
            <person name="Neiman D."/>
            <person name="Pearson M."/>
            <person name="Priest M."/>
            <person name="Roberts A."/>
            <person name="Saif S."/>
            <person name="Shea T."/>
            <person name="Sisk P."/>
            <person name="Sykes S."/>
            <person name="Wortman J."/>
            <person name="Nusbaum C."/>
            <person name="Birren B."/>
        </authorList>
    </citation>
    <scope>NUCLEOTIDE SEQUENCE [LARGE SCALE GENOMIC DNA]</scope>
    <source>
        <strain evidence="1 2">ATCC BAA-1240</strain>
    </source>
</reference>
<dbReference type="AlphaFoldDB" id="R3TXA7"/>
<evidence type="ECO:0000313" key="1">
    <source>
        <dbReference type="EMBL" id="EOL45768.1"/>
    </source>
</evidence>
<keyword evidence="2" id="KW-1185">Reference proteome</keyword>
<name>R3TXA7_9ENTE</name>
<organism evidence="1 2">
    <name type="scientific">Enterococcus caccae ATCC BAA-1240</name>
    <dbReference type="NCBI Taxonomy" id="1158612"/>
    <lineage>
        <taxon>Bacteria</taxon>
        <taxon>Bacillati</taxon>
        <taxon>Bacillota</taxon>
        <taxon>Bacilli</taxon>
        <taxon>Lactobacillales</taxon>
        <taxon>Enterococcaceae</taxon>
        <taxon>Enterococcus</taxon>
    </lineage>
</organism>
<evidence type="ECO:0000313" key="2">
    <source>
        <dbReference type="Proteomes" id="UP000013840"/>
    </source>
</evidence>
<proteinExistence type="predicted"/>
<accession>R3TXA7</accession>
<gene>
    <name evidence="1" type="ORF">UC7_01565</name>
</gene>
<dbReference type="PATRIC" id="fig|1158612.3.peg.1552"/>
<dbReference type="RefSeq" id="WP_010771692.1">
    <property type="nucleotide sequence ID" value="NZ_KB946333.1"/>
</dbReference>